<sequence>ALVWLGWLTEQPQRRRRAHLPGPGSVLSVGEEAWEEMVLPEVRVWSCHPAMTPAPDFPSYYSLVFSWEMSPTLCFHCVLLCSSQ</sequence>
<name>A0A9X9MB63_GULGU</name>
<gene>
    <name evidence="1" type="ORF">BN2614_LOCUS2</name>
</gene>
<dbReference type="AlphaFoldDB" id="A0A9X9MB63"/>
<feature type="non-terminal residue" evidence="1">
    <location>
        <position position="1"/>
    </location>
</feature>
<accession>A0A9X9MB63</accession>
<reference evidence="1 2" key="1">
    <citation type="submission" date="2018-10" db="EMBL/GenBank/DDBJ databases">
        <authorList>
            <person name="Ekblom R."/>
            <person name="Jareborg N."/>
        </authorList>
    </citation>
    <scope>NUCLEOTIDE SEQUENCE [LARGE SCALE GENOMIC DNA]</scope>
    <source>
        <tissue evidence="1">Muscle</tissue>
    </source>
</reference>
<dbReference type="Proteomes" id="UP000269945">
    <property type="component" value="Unassembled WGS sequence"/>
</dbReference>
<proteinExistence type="predicted"/>
<dbReference type="EMBL" id="CYRY02045662">
    <property type="protein sequence ID" value="VCX41176.1"/>
    <property type="molecule type" value="Genomic_DNA"/>
</dbReference>
<keyword evidence="2" id="KW-1185">Reference proteome</keyword>
<protein>
    <submittedName>
        <fullName evidence="1">Uncharacterized protein</fullName>
    </submittedName>
</protein>
<organism evidence="1 2">
    <name type="scientific">Gulo gulo</name>
    <name type="common">Wolverine</name>
    <name type="synonym">Gluton</name>
    <dbReference type="NCBI Taxonomy" id="48420"/>
    <lineage>
        <taxon>Eukaryota</taxon>
        <taxon>Metazoa</taxon>
        <taxon>Chordata</taxon>
        <taxon>Craniata</taxon>
        <taxon>Vertebrata</taxon>
        <taxon>Euteleostomi</taxon>
        <taxon>Mammalia</taxon>
        <taxon>Eutheria</taxon>
        <taxon>Laurasiatheria</taxon>
        <taxon>Carnivora</taxon>
        <taxon>Caniformia</taxon>
        <taxon>Musteloidea</taxon>
        <taxon>Mustelidae</taxon>
        <taxon>Guloninae</taxon>
        <taxon>Gulo</taxon>
    </lineage>
</organism>
<evidence type="ECO:0000313" key="1">
    <source>
        <dbReference type="EMBL" id="VCX41176.1"/>
    </source>
</evidence>
<comment type="caution">
    <text evidence="1">The sequence shown here is derived from an EMBL/GenBank/DDBJ whole genome shotgun (WGS) entry which is preliminary data.</text>
</comment>
<evidence type="ECO:0000313" key="2">
    <source>
        <dbReference type="Proteomes" id="UP000269945"/>
    </source>
</evidence>